<protein>
    <recommendedName>
        <fullName evidence="4">AsmA-like C-terminal domain-containing protein</fullName>
    </recommendedName>
</protein>
<keyword evidence="1" id="KW-0812">Transmembrane</keyword>
<feature type="transmembrane region" description="Helical" evidence="1">
    <location>
        <begin position="12"/>
        <end position="34"/>
    </location>
</feature>
<dbReference type="RefSeq" id="WP_168673429.1">
    <property type="nucleotide sequence ID" value="NZ_JAAVTK010000006.1"/>
</dbReference>
<evidence type="ECO:0000256" key="1">
    <source>
        <dbReference type="SAM" id="Phobius"/>
    </source>
</evidence>
<evidence type="ECO:0008006" key="4">
    <source>
        <dbReference type="Google" id="ProtNLM"/>
    </source>
</evidence>
<name>A0ABX1HKX8_9BACT</name>
<gene>
    <name evidence="2" type="ORF">HBN54_002406</name>
</gene>
<accession>A0ABX1HKX8</accession>
<keyword evidence="3" id="KW-1185">Reference proteome</keyword>
<organism evidence="2 3">
    <name type="scientific">Hymenobacter artigasi</name>
    <dbReference type="NCBI Taxonomy" id="2719616"/>
    <lineage>
        <taxon>Bacteria</taxon>
        <taxon>Pseudomonadati</taxon>
        <taxon>Bacteroidota</taxon>
        <taxon>Cytophagia</taxon>
        <taxon>Cytophagales</taxon>
        <taxon>Hymenobacteraceae</taxon>
        <taxon>Hymenobacter</taxon>
    </lineage>
</organism>
<comment type="caution">
    <text evidence="2">The sequence shown here is derived from an EMBL/GenBank/DDBJ whole genome shotgun (WGS) entry which is preliminary data.</text>
</comment>
<proteinExistence type="predicted"/>
<reference evidence="2 3" key="1">
    <citation type="submission" date="2020-03" db="EMBL/GenBank/DDBJ databases">
        <title>Genomic Encyclopedia of Type Strains, Phase IV (KMG-V): Genome sequencing to study the core and pangenomes of soil and plant-associated prokaryotes.</title>
        <authorList>
            <person name="Whitman W."/>
        </authorList>
    </citation>
    <scope>NUCLEOTIDE SEQUENCE [LARGE SCALE GENOMIC DNA]</scope>
    <source>
        <strain evidence="2 3">1B</strain>
    </source>
</reference>
<dbReference type="EMBL" id="JAAVTK010000006">
    <property type="protein sequence ID" value="NKI89807.1"/>
    <property type="molecule type" value="Genomic_DNA"/>
</dbReference>
<sequence>MSEAPTPRSRRWVWWLLGMAIVLLGITLVVQQLLDPWLRRKLEQQVTTQTHGQYRLQVGALHTSLWQRAIRLSGLRLRPAATVADTLPRVRLDVAQLDVTGIGLLALLHKGVVPIDSVVLDSARIEVLALAQKPTKNTGKPLHEQLPLKLKGLDIGYFGLLHTRANYQPGGAQAPPTARFRRADLSAQNLLISAAGAADSQRLGYAIGWKLLLQHAQGQAAGHQLAVAGLTIATADHLIQLDSGRVQPLEAARAGQPRVDLLLPRLRLTGLRAAALQHQHRFRADSLLIQQPQLTAVLPANNSAGNSKSATDYLKSLDLAHLAVRGGYVHVTGAAADPTIHGLEVAGTAIHFDSVNAPNAQRIFFAKAWEVALGRSQATVAAHALALGSLKLSTSAGTFTLRSVRIRPPAPGQGKPGGLRVDLVLPSLALAGLDAKALQQKHFQAQTLVLDRPNLHFTPPVQPPPPFWKLLSKYLRRSDLAVVRVNHGELLFGRWRHAPQVRDLNVRATAIRIDSAANADPGRIAYARAWLLNTGQLSAPFDPPFYEASSAHVHLDTDAQQLVFSDMLLKPQFSPIGMNLHKGYQAPAVTIKLKALTLAGLAFKGLVEHGDFRLKRVTVQSPVVTIASDGRGPINPNRSKISPEEMLNLPVIIDVPRLDLVNGNLYSTYRSPLTPLTGTMNINRFNGTFYNLSNDRRHQTAAHPLTGKASTYLQNQCRLDAQVSMYLLDPKGRHRIWGAFGPGPFAMLNSMTVPTKLVEFKRGKAQRIRFDMRADRKGSTGTMWAEYSGLQMELLGYKNEEVKKTLIKRVISKAVNVVVIRDQNPRKRGKLVTGEMKSTREPRFSVFALWRQGVVSGLFNNVGVPQKIAQKLSEAQDEAPLPKGLSK</sequence>
<keyword evidence="1" id="KW-1133">Transmembrane helix</keyword>
<evidence type="ECO:0000313" key="3">
    <source>
        <dbReference type="Proteomes" id="UP000717634"/>
    </source>
</evidence>
<keyword evidence="1" id="KW-0472">Membrane</keyword>
<evidence type="ECO:0000313" key="2">
    <source>
        <dbReference type="EMBL" id="NKI89807.1"/>
    </source>
</evidence>
<dbReference type="Proteomes" id="UP000717634">
    <property type="component" value="Unassembled WGS sequence"/>
</dbReference>